<dbReference type="AlphaFoldDB" id="A0AA86TH70"/>
<accession>A0AA86TH70</accession>
<keyword evidence="4" id="KW-1185">Reference proteome</keyword>
<dbReference type="EMBL" id="CATOUU010000132">
    <property type="protein sequence ID" value="CAI9917470.1"/>
    <property type="molecule type" value="Genomic_DNA"/>
</dbReference>
<dbReference type="Proteomes" id="UP001642409">
    <property type="component" value="Unassembled WGS sequence"/>
</dbReference>
<dbReference type="EMBL" id="CAXDID020000320">
    <property type="protein sequence ID" value="CAL6076563.1"/>
    <property type="molecule type" value="Genomic_DNA"/>
</dbReference>
<name>A0AA86TH70_9EUKA</name>
<proteinExistence type="predicted"/>
<keyword evidence="1" id="KW-0812">Transmembrane</keyword>
<sequence length="159" mass="18425">MDTEIFYFQRRELIVGVGVMLECEYIIITGLGVESNSGRTTVLLIGSLLFFWLNPGLSSLPGSRVAAALARTRDLSVKYPTRYRLWWSEHGKCYSLVMQHRENTELSTWDKFQFVKVQFEVQRANFSEASNLVLVRFWDRGWVTVGRACGVFWRRWGGC</sequence>
<feature type="transmembrane region" description="Helical" evidence="1">
    <location>
        <begin position="12"/>
        <end position="31"/>
    </location>
</feature>
<reference evidence="2" key="1">
    <citation type="submission" date="2023-06" db="EMBL/GenBank/DDBJ databases">
        <authorList>
            <person name="Kurt Z."/>
        </authorList>
    </citation>
    <scope>NUCLEOTIDE SEQUENCE</scope>
</reference>
<keyword evidence="1" id="KW-1133">Transmembrane helix</keyword>
<evidence type="ECO:0000313" key="2">
    <source>
        <dbReference type="EMBL" id="CAI9917470.1"/>
    </source>
</evidence>
<comment type="caution">
    <text evidence="2">The sequence shown here is derived from an EMBL/GenBank/DDBJ whole genome shotgun (WGS) entry which is preliminary data.</text>
</comment>
<gene>
    <name evidence="2" type="ORF">HINF_LOCUS5115</name>
    <name evidence="3" type="ORF">HINF_LOCUS57750</name>
</gene>
<reference evidence="3 4" key="2">
    <citation type="submission" date="2024-07" db="EMBL/GenBank/DDBJ databases">
        <authorList>
            <person name="Akdeniz Z."/>
        </authorList>
    </citation>
    <scope>NUCLEOTIDE SEQUENCE [LARGE SCALE GENOMIC DNA]</scope>
</reference>
<protein>
    <submittedName>
        <fullName evidence="3">Hypothetical_protein</fullName>
    </submittedName>
</protein>
<feature type="transmembrane region" description="Helical" evidence="1">
    <location>
        <begin position="37"/>
        <end position="54"/>
    </location>
</feature>
<evidence type="ECO:0000313" key="3">
    <source>
        <dbReference type="EMBL" id="CAL6076563.1"/>
    </source>
</evidence>
<keyword evidence="1" id="KW-0472">Membrane</keyword>
<organism evidence="2">
    <name type="scientific">Hexamita inflata</name>
    <dbReference type="NCBI Taxonomy" id="28002"/>
    <lineage>
        <taxon>Eukaryota</taxon>
        <taxon>Metamonada</taxon>
        <taxon>Diplomonadida</taxon>
        <taxon>Hexamitidae</taxon>
        <taxon>Hexamitinae</taxon>
        <taxon>Hexamita</taxon>
    </lineage>
</organism>
<evidence type="ECO:0000313" key="4">
    <source>
        <dbReference type="Proteomes" id="UP001642409"/>
    </source>
</evidence>
<evidence type="ECO:0000256" key="1">
    <source>
        <dbReference type="SAM" id="Phobius"/>
    </source>
</evidence>